<evidence type="ECO:0000256" key="1">
    <source>
        <dbReference type="SAM" id="MobiDB-lite"/>
    </source>
</evidence>
<feature type="non-terminal residue" evidence="2">
    <location>
        <position position="1"/>
    </location>
</feature>
<comment type="caution">
    <text evidence="2">The sequence shown here is derived from an EMBL/GenBank/DDBJ whole genome shotgun (WGS) entry which is preliminary data.</text>
</comment>
<protein>
    <submittedName>
        <fullName evidence="2">Uncharacterized protein</fullName>
    </submittedName>
</protein>
<proteinExistence type="predicted"/>
<dbReference type="EMBL" id="CAUYUJ010020861">
    <property type="protein sequence ID" value="CAK0900999.1"/>
    <property type="molecule type" value="Genomic_DNA"/>
</dbReference>
<gene>
    <name evidence="2" type="ORF">PCOR1329_LOCUS78100</name>
</gene>
<organism evidence="2 3">
    <name type="scientific">Prorocentrum cordatum</name>
    <dbReference type="NCBI Taxonomy" id="2364126"/>
    <lineage>
        <taxon>Eukaryota</taxon>
        <taxon>Sar</taxon>
        <taxon>Alveolata</taxon>
        <taxon>Dinophyceae</taxon>
        <taxon>Prorocentrales</taxon>
        <taxon>Prorocentraceae</taxon>
        <taxon>Prorocentrum</taxon>
    </lineage>
</organism>
<reference evidence="2" key="1">
    <citation type="submission" date="2023-10" db="EMBL/GenBank/DDBJ databases">
        <authorList>
            <person name="Chen Y."/>
            <person name="Shah S."/>
            <person name="Dougan E. K."/>
            <person name="Thang M."/>
            <person name="Chan C."/>
        </authorList>
    </citation>
    <scope>NUCLEOTIDE SEQUENCE [LARGE SCALE GENOMIC DNA]</scope>
</reference>
<keyword evidence="3" id="KW-1185">Reference proteome</keyword>
<evidence type="ECO:0000313" key="3">
    <source>
        <dbReference type="Proteomes" id="UP001189429"/>
    </source>
</evidence>
<dbReference type="Proteomes" id="UP001189429">
    <property type="component" value="Unassembled WGS sequence"/>
</dbReference>
<evidence type="ECO:0000313" key="2">
    <source>
        <dbReference type="EMBL" id="CAK0900999.1"/>
    </source>
</evidence>
<feature type="region of interest" description="Disordered" evidence="1">
    <location>
        <begin position="171"/>
        <end position="194"/>
    </location>
</feature>
<feature type="non-terminal residue" evidence="2">
    <location>
        <position position="310"/>
    </location>
</feature>
<name>A0ABN9XM91_9DINO</name>
<sequence>TLLFCSELDAWVKDPKAPVTVEYEPAERQNVAVVGGAYLVLGQGWSAEQVRGALPADAQLAPPCSWSSPEALQTQRGSPRMRVQDCWEGAQMAKGLGWLHSDSVTDSVMTSFAAAKYWRAVQQCDGSWLVPGAIFVMADPMTTISDPDPKTCGTFCRNDTEDHLPEMEDASADDLQRPSWCESVPSSPEPTARRTSFTEIRGGRGQRIPEMEEASADDPVSLGAQVSGRRRPSIPELDEASLDGRLARAPGRLLCEAEPSVDLLLEEGMRGVVRVSSPNEGGLAQIGGSCDPGLLTRAGLWPADVPASDR</sequence>
<accession>A0ABN9XM91</accession>